<dbReference type="GO" id="GO:0005524">
    <property type="term" value="F:ATP binding"/>
    <property type="evidence" value="ECO:0007669"/>
    <property type="project" value="UniProtKB-KW"/>
</dbReference>
<sequence length="222" mass="24268">MLLQANRTVQPVVSLESRTVSVQSARVILLAGPSGSGKSYVARQTGLPVLCLDDFYKEGTDPTLPRVNEMADWESPLSWDAQVAMTAVTQLAETGRTEIPVYDISLSARIGTRPFQLDGAPLFIAEGIFAAELVQACTQAGVLADALALHRPRTVTFARRLVRDLAEHRKPPMVLVRRGLRLWREDASVLGRQCELGCRPTTAAALQRRARLLLTAASRKPV</sequence>
<keyword evidence="2" id="KW-1185">Reference proteome</keyword>
<name>A0A8J3NZ17_9ACTN</name>
<dbReference type="AlphaFoldDB" id="A0A8J3NZ17"/>
<dbReference type="Gene3D" id="3.40.50.300">
    <property type="entry name" value="P-loop containing nucleotide triphosphate hydrolases"/>
    <property type="match status" value="1"/>
</dbReference>
<evidence type="ECO:0000313" key="1">
    <source>
        <dbReference type="EMBL" id="GIF97331.1"/>
    </source>
</evidence>
<reference evidence="1 2" key="1">
    <citation type="submission" date="2021-01" db="EMBL/GenBank/DDBJ databases">
        <title>Whole genome shotgun sequence of Catellatospora citrea NBRC 14495.</title>
        <authorList>
            <person name="Komaki H."/>
            <person name="Tamura T."/>
        </authorList>
    </citation>
    <scope>NUCLEOTIDE SEQUENCE [LARGE SCALE GENOMIC DNA]</scope>
    <source>
        <strain evidence="1 2">NBRC 14495</strain>
    </source>
</reference>
<protein>
    <submittedName>
        <fullName evidence="1">ATP-binding protein</fullName>
    </submittedName>
</protein>
<comment type="caution">
    <text evidence="1">The sequence shown here is derived from an EMBL/GenBank/DDBJ whole genome shotgun (WGS) entry which is preliminary data.</text>
</comment>
<dbReference type="SUPFAM" id="SSF52540">
    <property type="entry name" value="P-loop containing nucleoside triphosphate hydrolases"/>
    <property type="match status" value="1"/>
</dbReference>
<keyword evidence="1" id="KW-0547">Nucleotide-binding</keyword>
<organism evidence="1 2">
    <name type="scientific">Catellatospora citrea</name>
    <dbReference type="NCBI Taxonomy" id="53366"/>
    <lineage>
        <taxon>Bacteria</taxon>
        <taxon>Bacillati</taxon>
        <taxon>Actinomycetota</taxon>
        <taxon>Actinomycetes</taxon>
        <taxon>Micromonosporales</taxon>
        <taxon>Micromonosporaceae</taxon>
        <taxon>Catellatospora</taxon>
    </lineage>
</organism>
<proteinExistence type="predicted"/>
<dbReference type="PRINTS" id="PR00988">
    <property type="entry name" value="URIDINKINASE"/>
</dbReference>
<evidence type="ECO:0000313" key="2">
    <source>
        <dbReference type="Proteomes" id="UP000659904"/>
    </source>
</evidence>
<gene>
    <name evidence="1" type="ORF">Cci01nite_24250</name>
</gene>
<accession>A0A8J3NZ17</accession>
<dbReference type="Proteomes" id="UP000659904">
    <property type="component" value="Unassembled WGS sequence"/>
</dbReference>
<dbReference type="InterPro" id="IPR027417">
    <property type="entry name" value="P-loop_NTPase"/>
</dbReference>
<dbReference type="EMBL" id="BONH01000008">
    <property type="protein sequence ID" value="GIF97331.1"/>
    <property type="molecule type" value="Genomic_DNA"/>
</dbReference>
<keyword evidence="1" id="KW-0067">ATP-binding</keyword>